<dbReference type="PANTHER" id="PTHR24289">
    <property type="entry name" value="STEROID 17-ALPHA-HYDROXYLASE/17,20 LYASE"/>
    <property type="match status" value="1"/>
</dbReference>
<dbReference type="GO" id="GO:0042446">
    <property type="term" value="P:hormone biosynthetic process"/>
    <property type="evidence" value="ECO:0007669"/>
    <property type="project" value="TreeGrafter"/>
</dbReference>
<dbReference type="InterPro" id="IPR001128">
    <property type="entry name" value="Cyt_P450"/>
</dbReference>
<dbReference type="GO" id="GO:0005506">
    <property type="term" value="F:iron ion binding"/>
    <property type="evidence" value="ECO:0007669"/>
    <property type="project" value="InterPro"/>
</dbReference>
<accession>A0AA88YEM0</accession>
<dbReference type="Pfam" id="PF00067">
    <property type="entry name" value="p450"/>
    <property type="match status" value="2"/>
</dbReference>
<evidence type="ECO:0000256" key="4">
    <source>
        <dbReference type="ARBA" id="ARBA00023002"/>
    </source>
</evidence>
<keyword evidence="5 7" id="KW-0408">Iron</keyword>
<dbReference type="AlphaFoldDB" id="A0AA88YEM0"/>
<keyword evidence="4 8" id="KW-0560">Oxidoreductase</keyword>
<feature type="coiled-coil region" evidence="9">
    <location>
        <begin position="297"/>
        <end position="326"/>
    </location>
</feature>
<dbReference type="GO" id="GO:0042448">
    <property type="term" value="P:progesterone metabolic process"/>
    <property type="evidence" value="ECO:0007669"/>
    <property type="project" value="TreeGrafter"/>
</dbReference>
<name>A0AA88YEM0_PINIB</name>
<dbReference type="Gene3D" id="1.10.630.10">
    <property type="entry name" value="Cytochrome P450"/>
    <property type="match status" value="2"/>
</dbReference>
<dbReference type="Proteomes" id="UP001186944">
    <property type="component" value="Unassembled WGS sequence"/>
</dbReference>
<evidence type="ECO:0000256" key="8">
    <source>
        <dbReference type="RuleBase" id="RU000461"/>
    </source>
</evidence>
<feature type="non-terminal residue" evidence="10">
    <location>
        <position position="1"/>
    </location>
</feature>
<dbReference type="InterPro" id="IPR002401">
    <property type="entry name" value="Cyt_P450_E_grp-I"/>
</dbReference>
<evidence type="ECO:0008006" key="12">
    <source>
        <dbReference type="Google" id="ProtNLM"/>
    </source>
</evidence>
<dbReference type="PRINTS" id="PR00385">
    <property type="entry name" value="P450"/>
</dbReference>
<comment type="cofactor">
    <cofactor evidence="7">
        <name>heme</name>
        <dbReference type="ChEBI" id="CHEBI:30413"/>
    </cofactor>
</comment>
<sequence length="534" mass="61070">DLDSKDVNRILKLDVDALEQFGTGFIEDLVPGMTYVYKTKKWKELESLTDELLSFIGKQVKEHQDTFDSSNIRDYTDSILLAREEAEKEEREEDVAMLSDTYVVQILSDIFFAGLDTTRMTLDWFLSFMVAYPEYQQKCQEEIDNVIGKGESPSALDRPNLCFTEACIMETMRMGSVAGIGVPHSTICDTSVCDMLTDGGRDITLSPYNATWKFQKKVAGKALRCDLDSKDVNRMLQIDQDVIEKFGSGFVEDIVPGMTYIYKTERWKDLERLIEEFTAFLRKELKEHKETFNSSNIRDYTDSIILAREEAEKEEREEDAAMLSDTYLVQILSDIFFAGLDTTRMTLDWFFCYMVAYPESQQKCQEEIDNVIGKDESPSASDRPNLCFTEACIMEAMRMGAVAGFGVPHATICDTNVAGYDIPKGTTVFINHWALHNDPNFWKDVDKFDPYRYLTKDGKMDMKPENWLPFSAGRRVCLGEPVARTELLLIASSFLKNFRFKVPPGVTHITKPRFPVAGSEIPEEYKVVVEKRNI</sequence>
<comment type="caution">
    <text evidence="10">The sequence shown here is derived from an EMBL/GenBank/DDBJ whole genome shotgun (WGS) entry which is preliminary data.</text>
</comment>
<keyword evidence="3 7" id="KW-0479">Metal-binding</keyword>
<protein>
    <recommendedName>
        <fullName evidence="12">Steroid 17-alpha-hydroxylase/17,20 lyase</fullName>
    </recommendedName>
</protein>
<dbReference type="GO" id="GO:0020037">
    <property type="term" value="F:heme binding"/>
    <property type="evidence" value="ECO:0007669"/>
    <property type="project" value="InterPro"/>
</dbReference>
<evidence type="ECO:0000256" key="1">
    <source>
        <dbReference type="ARBA" id="ARBA00010617"/>
    </source>
</evidence>
<keyword evidence="6 8" id="KW-0503">Monooxygenase</keyword>
<reference evidence="10" key="1">
    <citation type="submission" date="2019-08" db="EMBL/GenBank/DDBJ databases">
        <title>The improved chromosome-level genome for the pearl oyster Pinctada fucata martensii using PacBio sequencing and Hi-C.</title>
        <authorList>
            <person name="Zheng Z."/>
        </authorList>
    </citation>
    <scope>NUCLEOTIDE SEQUENCE</scope>
    <source>
        <strain evidence="10">ZZ-2019</strain>
        <tissue evidence="10">Adductor muscle</tissue>
    </source>
</reference>
<dbReference type="EMBL" id="VSWD01000006">
    <property type="protein sequence ID" value="KAK3100065.1"/>
    <property type="molecule type" value="Genomic_DNA"/>
</dbReference>
<feature type="binding site" description="axial binding residue" evidence="7">
    <location>
        <position position="477"/>
    </location>
    <ligand>
        <name>heme</name>
        <dbReference type="ChEBI" id="CHEBI:30413"/>
    </ligand>
    <ligandPart>
        <name>Fe</name>
        <dbReference type="ChEBI" id="CHEBI:18248"/>
    </ligandPart>
</feature>
<feature type="coiled-coil region" evidence="9">
    <location>
        <begin position="72"/>
        <end position="101"/>
    </location>
</feature>
<keyword evidence="9" id="KW-0175">Coiled coil</keyword>
<proteinExistence type="inferred from homology"/>
<comment type="similarity">
    <text evidence="1 8">Belongs to the cytochrome P450 family.</text>
</comment>
<evidence type="ECO:0000256" key="6">
    <source>
        <dbReference type="ARBA" id="ARBA00023033"/>
    </source>
</evidence>
<evidence type="ECO:0000256" key="5">
    <source>
        <dbReference type="ARBA" id="ARBA00023004"/>
    </source>
</evidence>
<evidence type="ECO:0000313" key="10">
    <source>
        <dbReference type="EMBL" id="KAK3100065.1"/>
    </source>
</evidence>
<dbReference type="InterPro" id="IPR017972">
    <property type="entry name" value="Cyt_P450_CS"/>
</dbReference>
<dbReference type="InterPro" id="IPR036396">
    <property type="entry name" value="Cyt_P450_sf"/>
</dbReference>
<dbReference type="SUPFAM" id="SSF48264">
    <property type="entry name" value="Cytochrome P450"/>
    <property type="match status" value="2"/>
</dbReference>
<evidence type="ECO:0000313" key="11">
    <source>
        <dbReference type="Proteomes" id="UP001186944"/>
    </source>
</evidence>
<evidence type="ECO:0000256" key="7">
    <source>
        <dbReference type="PIRSR" id="PIRSR602401-1"/>
    </source>
</evidence>
<evidence type="ECO:0000256" key="9">
    <source>
        <dbReference type="SAM" id="Coils"/>
    </source>
</evidence>
<organism evidence="10 11">
    <name type="scientific">Pinctada imbricata</name>
    <name type="common">Atlantic pearl-oyster</name>
    <name type="synonym">Pinctada martensii</name>
    <dbReference type="NCBI Taxonomy" id="66713"/>
    <lineage>
        <taxon>Eukaryota</taxon>
        <taxon>Metazoa</taxon>
        <taxon>Spiralia</taxon>
        <taxon>Lophotrochozoa</taxon>
        <taxon>Mollusca</taxon>
        <taxon>Bivalvia</taxon>
        <taxon>Autobranchia</taxon>
        <taxon>Pteriomorphia</taxon>
        <taxon>Pterioida</taxon>
        <taxon>Pterioidea</taxon>
        <taxon>Pteriidae</taxon>
        <taxon>Pinctada</taxon>
    </lineage>
</organism>
<evidence type="ECO:0000256" key="3">
    <source>
        <dbReference type="ARBA" id="ARBA00022723"/>
    </source>
</evidence>
<dbReference type="PANTHER" id="PTHR24289:SF20">
    <property type="entry name" value="STEROID 17-ALPHA-HYDROXYLASE_17,20 LYASE"/>
    <property type="match status" value="1"/>
</dbReference>
<dbReference type="PRINTS" id="PR00463">
    <property type="entry name" value="EP450I"/>
</dbReference>
<keyword evidence="11" id="KW-1185">Reference proteome</keyword>
<dbReference type="PROSITE" id="PS00086">
    <property type="entry name" value="CYTOCHROME_P450"/>
    <property type="match status" value="1"/>
</dbReference>
<evidence type="ECO:0000256" key="2">
    <source>
        <dbReference type="ARBA" id="ARBA00022617"/>
    </source>
</evidence>
<gene>
    <name evidence="10" type="ORF">FSP39_014192</name>
</gene>
<keyword evidence="2 7" id="KW-0349">Heme</keyword>
<dbReference type="GO" id="GO:0004508">
    <property type="term" value="F:steroid 17-alpha-monooxygenase activity"/>
    <property type="evidence" value="ECO:0007669"/>
    <property type="project" value="TreeGrafter"/>
</dbReference>